<sequence length="430" mass="48486">MKSDIEVNEQVDEANKIQEGRAKKGTTNAKNYTSQCTGLGLYKMFVALPEDEKGVLHATCFVPLLLIDPIATMSTLVVEIFDHHLGDMKMRRFYKKKNTYGLKEIDDALKHAKLERHQENVLRLNLLKIILSFLISSKGRNVWVKYVDLADDLQQNQIEAPAIGVAPAIDATPKIEPLVVGAPVIGSSSFATEIRVVVVRICSQLEEHGKMMHNHAAKHKREGGNEKEDGKRKKAEPRIKNGKGKWQKKAEEADVPNKKKKVKGLKKKAFTDDQFYHVPLIQLKALIPKIPRKGLSNRVPRKRRVAFPELENIQSTIKNLLQQVTPGEGMEMEELKNGDEKVDDVEKDGKEKESEEEQPQTSADQTTAVSVEEQTIEVAQTEVVISHQEEDVGEASQVNNVYIKALIQYFNTQHRAHPDKEKIVLANIFV</sequence>
<feature type="compositionally biased region" description="Basic and acidic residues" evidence="1">
    <location>
        <begin position="248"/>
        <end position="257"/>
    </location>
</feature>
<evidence type="ECO:0000256" key="1">
    <source>
        <dbReference type="SAM" id="MobiDB-lite"/>
    </source>
</evidence>
<organism evidence="2 3">
    <name type="scientific">Kingdonia uniflora</name>
    <dbReference type="NCBI Taxonomy" id="39325"/>
    <lineage>
        <taxon>Eukaryota</taxon>
        <taxon>Viridiplantae</taxon>
        <taxon>Streptophyta</taxon>
        <taxon>Embryophyta</taxon>
        <taxon>Tracheophyta</taxon>
        <taxon>Spermatophyta</taxon>
        <taxon>Magnoliopsida</taxon>
        <taxon>Ranunculales</taxon>
        <taxon>Circaeasteraceae</taxon>
        <taxon>Kingdonia</taxon>
    </lineage>
</organism>
<dbReference type="OrthoDB" id="1930729at2759"/>
<feature type="region of interest" description="Disordered" evidence="1">
    <location>
        <begin position="331"/>
        <end position="370"/>
    </location>
</feature>
<keyword evidence="3" id="KW-1185">Reference proteome</keyword>
<dbReference type="Proteomes" id="UP000541444">
    <property type="component" value="Unassembled WGS sequence"/>
</dbReference>
<proteinExistence type="predicted"/>
<dbReference type="AlphaFoldDB" id="A0A7J7MGQ3"/>
<comment type="caution">
    <text evidence="2">The sequence shown here is derived from an EMBL/GenBank/DDBJ whole genome shotgun (WGS) entry which is preliminary data.</text>
</comment>
<feature type="region of interest" description="Disordered" evidence="1">
    <location>
        <begin position="213"/>
        <end position="259"/>
    </location>
</feature>
<gene>
    <name evidence="2" type="ORF">GIB67_018969</name>
</gene>
<dbReference type="EMBL" id="JACGCM010001530">
    <property type="protein sequence ID" value="KAF6154047.1"/>
    <property type="molecule type" value="Genomic_DNA"/>
</dbReference>
<name>A0A7J7MGQ3_9MAGN</name>
<evidence type="ECO:0000313" key="3">
    <source>
        <dbReference type="Proteomes" id="UP000541444"/>
    </source>
</evidence>
<protein>
    <submittedName>
        <fullName evidence="2">Uncharacterized protein</fullName>
    </submittedName>
</protein>
<feature type="compositionally biased region" description="Basic and acidic residues" evidence="1">
    <location>
        <begin position="222"/>
        <end position="239"/>
    </location>
</feature>
<reference evidence="2 3" key="1">
    <citation type="journal article" date="2020" name="IScience">
        <title>Genome Sequencing of the Endangered Kingdonia uniflora (Circaeasteraceae, Ranunculales) Reveals Potential Mechanisms of Evolutionary Specialization.</title>
        <authorList>
            <person name="Sun Y."/>
            <person name="Deng T."/>
            <person name="Zhang A."/>
            <person name="Moore M.J."/>
            <person name="Landis J.B."/>
            <person name="Lin N."/>
            <person name="Zhang H."/>
            <person name="Zhang X."/>
            <person name="Huang J."/>
            <person name="Zhang X."/>
            <person name="Sun H."/>
            <person name="Wang H."/>
        </authorList>
    </citation>
    <scope>NUCLEOTIDE SEQUENCE [LARGE SCALE GENOMIC DNA]</scope>
    <source>
        <strain evidence="2">TB1705</strain>
        <tissue evidence="2">Leaf</tissue>
    </source>
</reference>
<evidence type="ECO:0000313" key="2">
    <source>
        <dbReference type="EMBL" id="KAF6154047.1"/>
    </source>
</evidence>
<accession>A0A7J7MGQ3</accession>
<feature type="compositionally biased region" description="Polar residues" evidence="1">
    <location>
        <begin position="359"/>
        <end position="370"/>
    </location>
</feature>